<name>A0A543JRR1_9PSEU</name>
<sequence>MLDRIRGNARAAELPATVFDFDLDRADHGEPVRPSWGGELRRIAGDASGGTFSACGGPVL</sequence>
<reference evidence="1 2" key="1">
    <citation type="submission" date="2019-06" db="EMBL/GenBank/DDBJ databases">
        <title>Sequencing the genomes of 1000 actinobacteria strains.</title>
        <authorList>
            <person name="Klenk H.-P."/>
        </authorList>
    </citation>
    <scope>NUCLEOTIDE SEQUENCE [LARGE SCALE GENOMIC DNA]</scope>
    <source>
        <strain evidence="1 2">DSM 45456</strain>
    </source>
</reference>
<dbReference type="RefSeq" id="WP_141983557.1">
    <property type="nucleotide sequence ID" value="NZ_VFPP01000001.1"/>
</dbReference>
<evidence type="ECO:0000313" key="1">
    <source>
        <dbReference type="EMBL" id="TQM85529.1"/>
    </source>
</evidence>
<dbReference type="Proteomes" id="UP000316628">
    <property type="component" value="Unassembled WGS sequence"/>
</dbReference>
<comment type="caution">
    <text evidence="1">The sequence shown here is derived from an EMBL/GenBank/DDBJ whole genome shotgun (WGS) entry which is preliminary data.</text>
</comment>
<dbReference type="OrthoDB" id="4541168at2"/>
<evidence type="ECO:0000313" key="2">
    <source>
        <dbReference type="Proteomes" id="UP000316628"/>
    </source>
</evidence>
<accession>A0A543JRR1</accession>
<dbReference type="AlphaFoldDB" id="A0A543JRR1"/>
<proteinExistence type="predicted"/>
<protein>
    <submittedName>
        <fullName evidence="1">Uncharacterized protein</fullName>
    </submittedName>
</protein>
<organism evidence="1 2">
    <name type="scientific">Saccharothrix saharensis</name>
    <dbReference type="NCBI Taxonomy" id="571190"/>
    <lineage>
        <taxon>Bacteria</taxon>
        <taxon>Bacillati</taxon>
        <taxon>Actinomycetota</taxon>
        <taxon>Actinomycetes</taxon>
        <taxon>Pseudonocardiales</taxon>
        <taxon>Pseudonocardiaceae</taxon>
        <taxon>Saccharothrix</taxon>
    </lineage>
</organism>
<gene>
    <name evidence="1" type="ORF">FHX81_8020</name>
</gene>
<dbReference type="EMBL" id="VFPP01000001">
    <property type="protein sequence ID" value="TQM85529.1"/>
    <property type="molecule type" value="Genomic_DNA"/>
</dbReference>
<keyword evidence="2" id="KW-1185">Reference proteome</keyword>